<gene>
    <name evidence="1" type="ORF">MMAGJ_08360</name>
</gene>
<sequence length="104" mass="10663">MADGLRVDVTTVQAAADRIDVAAEGLRSAHGAVHERIAAAQSGWIGASGAALTTATGKWEEESAARYTELIGHAAKYRSAATSYVTTDDGEAGDVEATAAAMRL</sequence>
<proteinExistence type="predicted"/>
<protein>
    <recommendedName>
        <fullName evidence="3">ESAT-6-like protein</fullName>
    </recommendedName>
</protein>
<name>A0ABN5XZW6_MYCME</name>
<dbReference type="EMBL" id="AP022567">
    <property type="protein sequence ID" value="BBX31554.1"/>
    <property type="molecule type" value="Genomic_DNA"/>
</dbReference>
<evidence type="ECO:0000313" key="1">
    <source>
        <dbReference type="EMBL" id="BBX31554.1"/>
    </source>
</evidence>
<organism evidence="1 2">
    <name type="scientific">Mycolicibacterium mageritense</name>
    <name type="common">Mycobacterium mageritense</name>
    <dbReference type="NCBI Taxonomy" id="53462"/>
    <lineage>
        <taxon>Bacteria</taxon>
        <taxon>Bacillati</taxon>
        <taxon>Actinomycetota</taxon>
        <taxon>Actinomycetes</taxon>
        <taxon>Mycobacteriales</taxon>
        <taxon>Mycobacteriaceae</taxon>
        <taxon>Mycolicibacterium</taxon>
    </lineage>
</organism>
<dbReference type="Proteomes" id="UP000465622">
    <property type="component" value="Chromosome"/>
</dbReference>
<dbReference type="InterPro" id="IPR010310">
    <property type="entry name" value="T7SS_ESAT-6-like"/>
</dbReference>
<dbReference type="Pfam" id="PF06013">
    <property type="entry name" value="WXG100"/>
    <property type="match status" value="1"/>
</dbReference>
<evidence type="ECO:0000313" key="2">
    <source>
        <dbReference type="Proteomes" id="UP000465622"/>
    </source>
</evidence>
<dbReference type="SUPFAM" id="SSF140453">
    <property type="entry name" value="EsxAB dimer-like"/>
    <property type="match status" value="1"/>
</dbReference>
<dbReference type="Gene3D" id="1.10.287.1060">
    <property type="entry name" value="ESAT-6-like"/>
    <property type="match status" value="1"/>
</dbReference>
<dbReference type="RefSeq" id="WP_368859016.1">
    <property type="nucleotide sequence ID" value="NZ_AP022567.1"/>
</dbReference>
<dbReference type="InterPro" id="IPR036689">
    <property type="entry name" value="ESAT-6-like_sf"/>
</dbReference>
<reference evidence="1 2" key="1">
    <citation type="journal article" date="2019" name="Emerg. Microbes Infect.">
        <title>Comprehensive subspecies identification of 175 nontuberculous mycobacteria species based on 7547 genomic profiles.</title>
        <authorList>
            <person name="Matsumoto Y."/>
            <person name="Kinjo T."/>
            <person name="Motooka D."/>
            <person name="Nabeya D."/>
            <person name="Jung N."/>
            <person name="Uechi K."/>
            <person name="Horii T."/>
            <person name="Iida T."/>
            <person name="Fujita J."/>
            <person name="Nakamura S."/>
        </authorList>
    </citation>
    <scope>NUCLEOTIDE SEQUENCE [LARGE SCALE GENOMIC DNA]</scope>
    <source>
        <strain evidence="1 2">JCM 12375</strain>
    </source>
</reference>
<evidence type="ECO:0008006" key="3">
    <source>
        <dbReference type="Google" id="ProtNLM"/>
    </source>
</evidence>
<keyword evidence="2" id="KW-1185">Reference proteome</keyword>
<accession>A0ABN5XZW6</accession>